<accession>A0ABT2QPK7</accession>
<comment type="caution">
    <text evidence="3">The sequence shown here is derived from an EMBL/GenBank/DDBJ whole genome shotgun (WGS) entry which is preliminary data.</text>
</comment>
<dbReference type="Proteomes" id="UP001209553">
    <property type="component" value="Unassembled WGS sequence"/>
</dbReference>
<dbReference type="Gene3D" id="3.55.50.40">
    <property type="match status" value="1"/>
</dbReference>
<keyword evidence="4" id="KW-1185">Reference proteome</keyword>
<feature type="domain" description="Tal N-terminal tail tube TT1" evidence="2">
    <location>
        <begin position="1"/>
        <end position="88"/>
    </location>
</feature>
<organism evidence="3 4">
    <name type="scientific">Staphylococcus marylandisciuri</name>
    <dbReference type="NCBI Taxonomy" id="2981529"/>
    <lineage>
        <taxon>Bacteria</taxon>
        <taxon>Bacillati</taxon>
        <taxon>Bacillota</taxon>
        <taxon>Bacilli</taxon>
        <taxon>Bacillales</taxon>
        <taxon>Staphylococcaceae</taxon>
        <taxon>Staphylococcus</taxon>
    </lineage>
</organism>
<evidence type="ECO:0000313" key="3">
    <source>
        <dbReference type="EMBL" id="MCU5745909.1"/>
    </source>
</evidence>
<gene>
    <name evidence="3" type="ORF">N9R04_04135</name>
</gene>
<dbReference type="InterPro" id="IPR010572">
    <property type="entry name" value="Tail_dom"/>
</dbReference>
<dbReference type="Pfam" id="PF24650">
    <property type="entry name" value="TT1_Tal"/>
    <property type="match status" value="1"/>
</dbReference>
<evidence type="ECO:0000259" key="2">
    <source>
        <dbReference type="Pfam" id="PF24650"/>
    </source>
</evidence>
<dbReference type="EMBL" id="JAOPKZ010000005">
    <property type="protein sequence ID" value="MCU5745909.1"/>
    <property type="molecule type" value="Genomic_DNA"/>
</dbReference>
<evidence type="ECO:0000259" key="1">
    <source>
        <dbReference type="Pfam" id="PF06605"/>
    </source>
</evidence>
<name>A0ABT2QPK7_9STAP</name>
<dbReference type="RefSeq" id="WP_262855314.1">
    <property type="nucleotide sequence ID" value="NZ_JAOPKZ010000005.1"/>
</dbReference>
<reference evidence="3 4" key="1">
    <citation type="journal article" date="2023" name="Int. J. Syst. Evol. Microbiol.">
        <title>Streptococcus sciuri sp. nov., Staphylococcus marylandisciuri sp. nov. and Staphylococcus americanisciuri sp. nov., isolated from faeces of eastern grey squirrel (Sciurus carolinensis).</title>
        <authorList>
            <person name="Volokhov D.V."/>
            <person name="Zagorodnyaya T.A."/>
            <person name="Furtak V.A."/>
            <person name="Nattanmai G."/>
            <person name="Randall L."/>
            <person name="Jose S."/>
            <person name="Gao Y."/>
            <person name="Eisenberg T."/>
            <person name="Delmonte P."/>
            <person name="Blom J."/>
            <person name="Mitchell K.K."/>
        </authorList>
    </citation>
    <scope>NUCLEOTIDE SEQUENCE [LARGE SCALE GENOMIC DNA]</scope>
    <source>
        <strain evidence="3 4">SQ8-PEA</strain>
    </source>
</reference>
<proteinExistence type="predicted"/>
<feature type="domain" description="Tail spike" evidence="1">
    <location>
        <begin position="93"/>
        <end position="316"/>
    </location>
</feature>
<dbReference type="InterPro" id="IPR056060">
    <property type="entry name" value="Tal_TT1_dom"/>
</dbReference>
<dbReference type="Pfam" id="PF06605">
    <property type="entry name" value="Prophage_tail"/>
    <property type="match status" value="1"/>
</dbReference>
<protein>
    <submittedName>
        <fullName evidence="3">Phage tail protein</fullName>
    </submittedName>
</protein>
<evidence type="ECO:0000313" key="4">
    <source>
        <dbReference type="Proteomes" id="UP001209553"/>
    </source>
</evidence>
<sequence>MIKLRNILGEAYFLQVPTELTERISGESQLTFSFVENESNREIVNTISKKWQVTNVSGQNDDKIYTVVLVSKNSNSLLSSVTVHCKEKQIDDLKAKRIYDNLTGSFTGERFFSTIFKGTGYKYKLDAKVKASKFENAGDGASVLETFQKGLERYNLEFKYVPKTKTFILTKKVFQKANYFIENGTNALNFKLEEDSSEFYTYIRGYGNYDDNEKFQEASLQLIYKHPLADDIGIYEAPPIMDGRIKDKEVLRNKMINTVDNSLKTSLTLDFIALQEEYAEAVPIVGDHVPVKDDIIDVFDWVRIVEVQTKRDINNNIFDQKATLGDYKKQDRYNSKVSNSVSLANSISGISTDIRDAKDRIKGFMSAANNVLDMGNALKADSKGIKSVNKLLNTVFTPDQGIAISNDGGKKFVTALDGNGINVDVVPVATTTKNGLMSKDDKIKLDNLNDVGSSKLGSIFYKEVNINADHTN</sequence>